<dbReference type="InterPro" id="IPR000540">
    <property type="entry name" value="Flag_MotA_CS"/>
</dbReference>
<evidence type="ECO:0000256" key="4">
    <source>
        <dbReference type="ARBA" id="ARBA00022475"/>
    </source>
</evidence>
<evidence type="ECO:0000256" key="5">
    <source>
        <dbReference type="ARBA" id="ARBA00022692"/>
    </source>
</evidence>
<feature type="transmembrane region" description="Helical" evidence="8">
    <location>
        <begin position="155"/>
        <end position="176"/>
    </location>
</feature>
<evidence type="ECO:0000256" key="3">
    <source>
        <dbReference type="ARBA" id="ARBA00022448"/>
    </source>
</evidence>
<reference evidence="10 11" key="1">
    <citation type="submission" date="2022-11" db="EMBL/GenBank/DDBJ databases">
        <authorList>
            <person name="Caiyu Z."/>
        </authorList>
    </citation>
    <scope>NUCLEOTIDE SEQUENCE [LARGE SCALE GENOMIC DNA]</scope>
    <source>
        <strain evidence="10 11">YR-4</strain>
    </source>
</reference>
<feature type="transmembrane region" description="Helical" evidence="8">
    <location>
        <begin position="5"/>
        <end position="22"/>
    </location>
</feature>
<keyword evidence="5 8" id="KW-0812">Transmembrane</keyword>
<evidence type="ECO:0000256" key="8">
    <source>
        <dbReference type="SAM" id="Phobius"/>
    </source>
</evidence>
<evidence type="ECO:0000256" key="1">
    <source>
        <dbReference type="ARBA" id="ARBA00004651"/>
    </source>
</evidence>
<feature type="transmembrane region" description="Helical" evidence="8">
    <location>
        <begin position="42"/>
        <end position="62"/>
    </location>
</feature>
<dbReference type="Pfam" id="PF01618">
    <property type="entry name" value="MotA_ExbB"/>
    <property type="match status" value="1"/>
</dbReference>
<feature type="transmembrane region" description="Helical" evidence="8">
    <location>
        <begin position="196"/>
        <end position="216"/>
    </location>
</feature>
<evidence type="ECO:0000256" key="2">
    <source>
        <dbReference type="ARBA" id="ARBA00008038"/>
    </source>
</evidence>
<organism evidence="10 11">
    <name type="scientific">Caproiciproducens galactitolivorans</name>
    <dbReference type="NCBI Taxonomy" id="642589"/>
    <lineage>
        <taxon>Bacteria</taxon>
        <taxon>Bacillati</taxon>
        <taxon>Bacillota</taxon>
        <taxon>Clostridia</taxon>
        <taxon>Eubacteriales</taxon>
        <taxon>Acutalibacteraceae</taxon>
        <taxon>Caproiciproducens</taxon>
    </lineage>
</organism>
<dbReference type="PANTHER" id="PTHR30433">
    <property type="entry name" value="CHEMOTAXIS PROTEIN MOTA"/>
    <property type="match status" value="1"/>
</dbReference>
<dbReference type="Proteomes" id="UP001082703">
    <property type="component" value="Unassembled WGS sequence"/>
</dbReference>
<keyword evidence="11" id="KW-1185">Reference proteome</keyword>
<keyword evidence="4" id="KW-1003">Cell membrane</keyword>
<dbReference type="PROSITE" id="PS01307">
    <property type="entry name" value="MOTA"/>
    <property type="match status" value="1"/>
</dbReference>
<protein>
    <submittedName>
        <fullName evidence="10">MotA/TolQ/ExbB proton channel family protein</fullName>
    </submittedName>
</protein>
<dbReference type="RefSeq" id="WP_268057047.1">
    <property type="nucleotide sequence ID" value="NZ_JAPOHA010000002.1"/>
</dbReference>
<evidence type="ECO:0000259" key="9">
    <source>
        <dbReference type="Pfam" id="PF01618"/>
    </source>
</evidence>
<keyword evidence="3" id="KW-0813">Transport</keyword>
<evidence type="ECO:0000313" key="11">
    <source>
        <dbReference type="Proteomes" id="UP001082703"/>
    </source>
</evidence>
<sequence length="279" mass="31018">MDLTSIVGFIAGLALVIFGIVFDPSTGVVWSTIRNFIDYPSMAITFGGTIAATIMAFPLSYFKEIPKHMKVIVQGNKYQPQKYIDTIVDFAQEARRKGLLSLEDKASLLQDLFMRDSIMLIVDAIDPTKVKEILEDKLNGLEDRHSHVWQFYEKFSTFAPAFGMIGTLIGLINMLANMDMNSNDGATKMAQGMSTALVTTFYGSMLANLVLTPLAHKLHMLHDEEMVCKEIVVEGVIAIQAGDNPKHIEERLNAYVNENRRLQKVGHNAASTSGDKGRR</sequence>
<feature type="domain" description="MotA/TolQ/ExbB proton channel" evidence="9">
    <location>
        <begin position="109"/>
        <end position="226"/>
    </location>
</feature>
<dbReference type="PANTHER" id="PTHR30433:SF2">
    <property type="entry name" value="MOTILITY PROTEIN A"/>
    <property type="match status" value="1"/>
</dbReference>
<dbReference type="InterPro" id="IPR047055">
    <property type="entry name" value="MotA-like"/>
</dbReference>
<gene>
    <name evidence="10" type="ORF">OUY18_02040</name>
</gene>
<name>A0ABT4BRR5_9FIRM</name>
<evidence type="ECO:0000313" key="10">
    <source>
        <dbReference type="EMBL" id="MCY1713035.1"/>
    </source>
</evidence>
<comment type="caution">
    <text evidence="10">The sequence shown here is derived from an EMBL/GenBank/DDBJ whole genome shotgun (WGS) entry which is preliminary data.</text>
</comment>
<accession>A0ABT4BRR5</accession>
<dbReference type="EMBL" id="JAPOHA010000002">
    <property type="protein sequence ID" value="MCY1713035.1"/>
    <property type="molecule type" value="Genomic_DNA"/>
</dbReference>
<proteinExistence type="inferred from homology"/>
<evidence type="ECO:0000256" key="6">
    <source>
        <dbReference type="ARBA" id="ARBA00022989"/>
    </source>
</evidence>
<keyword evidence="6 8" id="KW-1133">Transmembrane helix</keyword>
<comment type="subcellular location">
    <subcellularLocation>
        <location evidence="1">Cell membrane</location>
        <topology evidence="1">Multi-pass membrane protein</topology>
    </subcellularLocation>
</comment>
<dbReference type="InterPro" id="IPR002898">
    <property type="entry name" value="MotA_ExbB_proton_chnl"/>
</dbReference>
<comment type="similarity">
    <text evidence="2">Belongs to the MotA family.</text>
</comment>
<keyword evidence="7 8" id="KW-0472">Membrane</keyword>
<evidence type="ECO:0000256" key="7">
    <source>
        <dbReference type="ARBA" id="ARBA00023136"/>
    </source>
</evidence>